<dbReference type="AlphaFoldDB" id="A0A1H1DA53"/>
<protein>
    <recommendedName>
        <fullName evidence="10">dITP/XTP pyrophosphatase</fullName>
        <ecNumber evidence="10">3.6.1.66</ecNumber>
    </recommendedName>
    <alternativeName>
        <fullName evidence="10">Non-canonical purine NTP pyrophosphatase</fullName>
    </alternativeName>
    <alternativeName>
        <fullName evidence="10">Non-standard purine NTP pyrophosphatase</fullName>
    </alternativeName>
    <alternativeName>
        <fullName evidence="10">Nucleoside-triphosphate diphosphatase</fullName>
    </alternativeName>
    <alternativeName>
        <fullName evidence="10">Nucleoside-triphosphate pyrophosphatase</fullName>
        <shortName evidence="10">NTPase</shortName>
    </alternativeName>
</protein>
<dbReference type="Gene3D" id="3.90.950.10">
    <property type="match status" value="1"/>
</dbReference>
<dbReference type="RefSeq" id="WP_068536786.1">
    <property type="nucleotide sequence ID" value="NZ_FNLF01000002.1"/>
</dbReference>
<dbReference type="GO" id="GO:0005829">
    <property type="term" value="C:cytosol"/>
    <property type="evidence" value="ECO:0007669"/>
    <property type="project" value="TreeGrafter"/>
</dbReference>
<comment type="cofactor">
    <cofactor evidence="10">
        <name>Mg(2+)</name>
        <dbReference type="ChEBI" id="CHEBI:18420"/>
    </cofactor>
    <text evidence="10">Binds 1 Mg(2+) ion per subunit.</text>
</comment>
<accession>A0A1H1DA53</accession>
<keyword evidence="3 10" id="KW-0479">Metal-binding</keyword>
<feature type="binding site" evidence="10">
    <location>
        <begin position="9"/>
        <end position="14"/>
    </location>
    <ligand>
        <name>substrate</name>
    </ligand>
</feature>
<comment type="catalytic activity">
    <reaction evidence="8 10">
        <text>dITP + H2O = dIMP + diphosphate + H(+)</text>
        <dbReference type="Rhea" id="RHEA:28342"/>
        <dbReference type="ChEBI" id="CHEBI:15377"/>
        <dbReference type="ChEBI" id="CHEBI:15378"/>
        <dbReference type="ChEBI" id="CHEBI:33019"/>
        <dbReference type="ChEBI" id="CHEBI:61194"/>
        <dbReference type="ChEBI" id="CHEBI:61382"/>
        <dbReference type="EC" id="3.6.1.66"/>
    </reaction>
</comment>
<dbReference type="GO" id="GO:0000166">
    <property type="term" value="F:nucleotide binding"/>
    <property type="evidence" value="ECO:0007669"/>
    <property type="project" value="UniProtKB-KW"/>
</dbReference>
<evidence type="ECO:0000256" key="9">
    <source>
        <dbReference type="ARBA" id="ARBA00052017"/>
    </source>
</evidence>
<evidence type="ECO:0000256" key="3">
    <source>
        <dbReference type="ARBA" id="ARBA00022723"/>
    </source>
</evidence>
<feature type="active site" description="Proton acceptor" evidence="10">
    <location>
        <position position="74"/>
    </location>
</feature>
<dbReference type="EMBL" id="FNLF01000002">
    <property type="protein sequence ID" value="SDQ73069.1"/>
    <property type="molecule type" value="Genomic_DNA"/>
</dbReference>
<dbReference type="GO" id="GO:0046872">
    <property type="term" value="F:metal ion binding"/>
    <property type="evidence" value="ECO:0007669"/>
    <property type="project" value="UniProtKB-KW"/>
</dbReference>
<dbReference type="InterPro" id="IPR002637">
    <property type="entry name" value="RdgB/HAM1"/>
</dbReference>
<dbReference type="GO" id="GO:0036222">
    <property type="term" value="F:XTP diphosphatase activity"/>
    <property type="evidence" value="ECO:0007669"/>
    <property type="project" value="UniProtKB-UniRule"/>
</dbReference>
<feature type="binding site" evidence="10">
    <location>
        <position position="182"/>
    </location>
    <ligand>
        <name>substrate</name>
    </ligand>
</feature>
<comment type="catalytic activity">
    <reaction evidence="10">
        <text>ITP + H2O = IMP + diphosphate + H(+)</text>
        <dbReference type="Rhea" id="RHEA:29399"/>
        <dbReference type="ChEBI" id="CHEBI:15377"/>
        <dbReference type="ChEBI" id="CHEBI:15378"/>
        <dbReference type="ChEBI" id="CHEBI:33019"/>
        <dbReference type="ChEBI" id="CHEBI:58053"/>
        <dbReference type="ChEBI" id="CHEBI:61402"/>
        <dbReference type="EC" id="3.6.1.66"/>
    </reaction>
</comment>
<dbReference type="GO" id="GO:0009117">
    <property type="term" value="P:nucleotide metabolic process"/>
    <property type="evidence" value="ECO:0007669"/>
    <property type="project" value="UniProtKB-KW"/>
</dbReference>
<dbReference type="EC" id="3.6.1.66" evidence="10"/>
<dbReference type="Proteomes" id="UP000183053">
    <property type="component" value="Unassembled WGS sequence"/>
</dbReference>
<dbReference type="CDD" id="cd00515">
    <property type="entry name" value="HAM1"/>
    <property type="match status" value="1"/>
</dbReference>
<evidence type="ECO:0000256" key="6">
    <source>
        <dbReference type="ARBA" id="ARBA00022842"/>
    </source>
</evidence>
<keyword evidence="13" id="KW-1185">Reference proteome</keyword>
<evidence type="ECO:0000256" key="1">
    <source>
        <dbReference type="ARBA" id="ARBA00008023"/>
    </source>
</evidence>
<dbReference type="PANTHER" id="PTHR11067:SF9">
    <property type="entry name" value="INOSINE TRIPHOSPHATE PYROPHOSPHATASE"/>
    <property type="match status" value="1"/>
</dbReference>
<dbReference type="GO" id="GO:0017111">
    <property type="term" value="F:ribonucleoside triphosphate phosphatase activity"/>
    <property type="evidence" value="ECO:0007669"/>
    <property type="project" value="InterPro"/>
</dbReference>
<keyword evidence="6 10" id="KW-0460">Magnesium</keyword>
<feature type="binding site" evidence="10">
    <location>
        <begin position="187"/>
        <end position="188"/>
    </location>
    <ligand>
        <name>substrate</name>
    </ligand>
</feature>
<dbReference type="InterPro" id="IPR029001">
    <property type="entry name" value="ITPase-like_fam"/>
</dbReference>
<comment type="subunit">
    <text evidence="2 10">Homodimer.</text>
</comment>
<dbReference type="NCBIfam" id="TIGR00042">
    <property type="entry name" value="RdgB/HAM1 family non-canonical purine NTP pyrophosphatase"/>
    <property type="match status" value="1"/>
</dbReference>
<evidence type="ECO:0000256" key="4">
    <source>
        <dbReference type="ARBA" id="ARBA00022741"/>
    </source>
</evidence>
<reference evidence="13" key="1">
    <citation type="submission" date="2016-10" db="EMBL/GenBank/DDBJ databases">
        <authorList>
            <person name="Varghese N."/>
            <person name="Submissions S."/>
        </authorList>
    </citation>
    <scope>NUCLEOTIDE SEQUENCE [LARGE SCALE GENOMIC DNA]</scope>
    <source>
        <strain evidence="13">DSM 44142</strain>
    </source>
</reference>
<dbReference type="STRING" id="47312.SAMN04489765_1612"/>
<evidence type="ECO:0000256" key="11">
    <source>
        <dbReference type="RuleBase" id="RU003781"/>
    </source>
</evidence>
<evidence type="ECO:0000313" key="13">
    <source>
        <dbReference type="Proteomes" id="UP000183053"/>
    </source>
</evidence>
<evidence type="ECO:0000256" key="5">
    <source>
        <dbReference type="ARBA" id="ARBA00022801"/>
    </source>
</evidence>
<feature type="binding site" evidence="10">
    <location>
        <position position="74"/>
    </location>
    <ligand>
        <name>Mg(2+)</name>
        <dbReference type="ChEBI" id="CHEBI:18420"/>
    </ligand>
</feature>
<dbReference type="PANTHER" id="PTHR11067">
    <property type="entry name" value="INOSINE TRIPHOSPHATE PYROPHOSPHATASE/HAM1 PROTEIN"/>
    <property type="match status" value="1"/>
</dbReference>
<evidence type="ECO:0000256" key="10">
    <source>
        <dbReference type="HAMAP-Rule" id="MF_01405"/>
    </source>
</evidence>
<dbReference type="GO" id="GO:0009146">
    <property type="term" value="P:purine nucleoside triphosphate catabolic process"/>
    <property type="evidence" value="ECO:0007669"/>
    <property type="project" value="UniProtKB-UniRule"/>
</dbReference>
<comment type="function">
    <text evidence="10">Pyrophosphatase that catalyzes the hydrolysis of nucleoside triphosphates to their monophosphate derivatives, with a high preference for the non-canonical purine nucleotides XTP (xanthosine triphosphate), dITP (deoxyinosine triphosphate) and ITP. Seems to function as a house-cleaning enzyme that removes non-canonical purine nucleotides from the nucleotide pool, thus preventing their incorporation into DNA/RNA and avoiding chromosomal lesions.</text>
</comment>
<dbReference type="HAMAP" id="MF_01405">
    <property type="entry name" value="Non_canon_purine_NTPase"/>
    <property type="match status" value="1"/>
</dbReference>
<feature type="binding site" evidence="10">
    <location>
        <position position="75"/>
    </location>
    <ligand>
        <name>substrate</name>
    </ligand>
</feature>
<keyword evidence="4 10" id="KW-0547">Nucleotide-binding</keyword>
<dbReference type="InterPro" id="IPR020922">
    <property type="entry name" value="dITP/XTP_pyrophosphatase"/>
</dbReference>
<comment type="caution">
    <text evidence="10">Lacks conserved residue(s) required for the propagation of feature annotation.</text>
</comment>
<dbReference type="FunFam" id="3.90.950.10:FF:000001">
    <property type="entry name" value="dITP/XTP pyrophosphatase"/>
    <property type="match status" value="1"/>
</dbReference>
<sequence>MTARLLLASRNAKKLRELRQVVADAGIVGLEIVGLDEVPPFEELPEDAPSFEGNALIKARQGYERTGLPCLADDSGICVHALNGMPGVLSARWSGRHGDDSANTALLLAQIADTPDERRGAEFVSSCALVSGPGQAGELTVRGTWPGAVLREPRGEGGFGYDPVFLPEGSDRTAAELTAEEKNAISHRARALAQLVEPLRALAARVPDQGRSAR</sequence>
<dbReference type="Pfam" id="PF01725">
    <property type="entry name" value="Ham1p_like"/>
    <property type="match status" value="1"/>
</dbReference>
<keyword evidence="7 10" id="KW-0546">Nucleotide metabolism</keyword>
<evidence type="ECO:0000313" key="12">
    <source>
        <dbReference type="EMBL" id="SDQ73069.1"/>
    </source>
</evidence>
<keyword evidence="5 10" id="KW-0378">Hydrolase</keyword>
<dbReference type="GO" id="GO:0036220">
    <property type="term" value="F:ITP diphosphatase activity"/>
    <property type="evidence" value="ECO:0007669"/>
    <property type="project" value="UniProtKB-UniRule"/>
</dbReference>
<evidence type="ECO:0000256" key="2">
    <source>
        <dbReference type="ARBA" id="ARBA00011738"/>
    </source>
</evidence>
<dbReference type="OrthoDB" id="9807456at2"/>
<comment type="catalytic activity">
    <reaction evidence="9 10">
        <text>XTP + H2O = XMP + diphosphate + H(+)</text>
        <dbReference type="Rhea" id="RHEA:28610"/>
        <dbReference type="ChEBI" id="CHEBI:15377"/>
        <dbReference type="ChEBI" id="CHEBI:15378"/>
        <dbReference type="ChEBI" id="CHEBI:33019"/>
        <dbReference type="ChEBI" id="CHEBI:57464"/>
        <dbReference type="ChEBI" id="CHEBI:61314"/>
        <dbReference type="EC" id="3.6.1.66"/>
    </reaction>
</comment>
<dbReference type="GO" id="GO:0035870">
    <property type="term" value="F:dITP diphosphatase activity"/>
    <property type="evidence" value="ECO:0007669"/>
    <property type="project" value="UniProtKB-UniRule"/>
</dbReference>
<evidence type="ECO:0000256" key="8">
    <source>
        <dbReference type="ARBA" id="ARBA00051875"/>
    </source>
</evidence>
<comment type="similarity">
    <text evidence="1 10 11">Belongs to the HAM1 NTPase family.</text>
</comment>
<name>A0A1H1DA53_9ACTN</name>
<proteinExistence type="inferred from homology"/>
<dbReference type="SUPFAM" id="SSF52972">
    <property type="entry name" value="ITPase-like"/>
    <property type="match status" value="1"/>
</dbReference>
<organism evidence="12 13">
    <name type="scientific">Tsukamurella pulmonis</name>
    <dbReference type="NCBI Taxonomy" id="47312"/>
    <lineage>
        <taxon>Bacteria</taxon>
        <taxon>Bacillati</taxon>
        <taxon>Actinomycetota</taxon>
        <taxon>Actinomycetes</taxon>
        <taxon>Mycobacteriales</taxon>
        <taxon>Tsukamurellaceae</taxon>
        <taxon>Tsukamurella</taxon>
    </lineage>
</organism>
<gene>
    <name evidence="12" type="ORF">SAMN04489765_1612</name>
</gene>
<evidence type="ECO:0000256" key="7">
    <source>
        <dbReference type="ARBA" id="ARBA00023080"/>
    </source>
</evidence>
<feature type="binding site" evidence="10">
    <location>
        <begin position="159"/>
        <end position="162"/>
    </location>
    <ligand>
        <name>substrate</name>
    </ligand>
</feature>